<accession>A0AAV4THC0</accession>
<reference evidence="2 3" key="1">
    <citation type="submission" date="2021-06" db="EMBL/GenBank/DDBJ databases">
        <title>Caerostris darwini draft genome.</title>
        <authorList>
            <person name="Kono N."/>
            <person name="Arakawa K."/>
        </authorList>
    </citation>
    <scope>NUCLEOTIDE SEQUENCE [LARGE SCALE GENOMIC DNA]</scope>
</reference>
<dbReference type="AlphaFoldDB" id="A0AAV4THC0"/>
<dbReference type="Proteomes" id="UP001054837">
    <property type="component" value="Unassembled WGS sequence"/>
</dbReference>
<evidence type="ECO:0000313" key="3">
    <source>
        <dbReference type="Proteomes" id="UP001054837"/>
    </source>
</evidence>
<feature type="region of interest" description="Disordered" evidence="1">
    <location>
        <begin position="1"/>
        <end position="31"/>
    </location>
</feature>
<gene>
    <name evidence="2" type="ORF">CDAR_1371</name>
</gene>
<feature type="compositionally biased region" description="Polar residues" evidence="1">
    <location>
        <begin position="1"/>
        <end position="18"/>
    </location>
</feature>
<proteinExistence type="predicted"/>
<evidence type="ECO:0000256" key="1">
    <source>
        <dbReference type="SAM" id="MobiDB-lite"/>
    </source>
</evidence>
<keyword evidence="3" id="KW-1185">Reference proteome</keyword>
<organism evidence="2 3">
    <name type="scientific">Caerostris darwini</name>
    <dbReference type="NCBI Taxonomy" id="1538125"/>
    <lineage>
        <taxon>Eukaryota</taxon>
        <taxon>Metazoa</taxon>
        <taxon>Ecdysozoa</taxon>
        <taxon>Arthropoda</taxon>
        <taxon>Chelicerata</taxon>
        <taxon>Arachnida</taxon>
        <taxon>Araneae</taxon>
        <taxon>Araneomorphae</taxon>
        <taxon>Entelegynae</taxon>
        <taxon>Araneoidea</taxon>
        <taxon>Araneidae</taxon>
        <taxon>Caerostris</taxon>
    </lineage>
</organism>
<evidence type="ECO:0000313" key="2">
    <source>
        <dbReference type="EMBL" id="GIY44491.1"/>
    </source>
</evidence>
<name>A0AAV4THC0_9ARAC</name>
<sequence>MRIQTSPPQVRSNPSPTSCGVHPSSLPEVASSVEPGEVVAFWGDSTRRKRVEMTRGTGQGAGGSICSFRFPIVPAQREKRVQDPAWKDGGRMGYKKIIKIK</sequence>
<protein>
    <submittedName>
        <fullName evidence="2">Uncharacterized protein</fullName>
    </submittedName>
</protein>
<dbReference type="EMBL" id="BPLQ01009528">
    <property type="protein sequence ID" value="GIY44491.1"/>
    <property type="molecule type" value="Genomic_DNA"/>
</dbReference>
<comment type="caution">
    <text evidence="2">The sequence shown here is derived from an EMBL/GenBank/DDBJ whole genome shotgun (WGS) entry which is preliminary data.</text>
</comment>